<dbReference type="CDD" id="cd01184">
    <property type="entry name" value="INT_C_like_1"/>
    <property type="match status" value="1"/>
</dbReference>
<dbReference type="PANTHER" id="PTHR30349:SF41">
    <property type="entry name" value="INTEGRASE_RECOMBINASE PROTEIN MJ0367-RELATED"/>
    <property type="match status" value="1"/>
</dbReference>
<keyword evidence="4" id="KW-0233">DNA recombination</keyword>
<dbReference type="Proteomes" id="UP001143400">
    <property type="component" value="Unassembled WGS sequence"/>
</dbReference>
<dbReference type="GO" id="GO:0003677">
    <property type="term" value="F:DNA binding"/>
    <property type="evidence" value="ECO:0007669"/>
    <property type="project" value="UniProtKB-UniRule"/>
</dbReference>
<evidence type="ECO:0000313" key="9">
    <source>
        <dbReference type="Proteomes" id="UP001143400"/>
    </source>
</evidence>
<feature type="domain" description="Core-binding (CB)" evidence="7">
    <location>
        <begin position="181"/>
        <end position="293"/>
    </location>
</feature>
<evidence type="ECO:0000256" key="2">
    <source>
        <dbReference type="ARBA" id="ARBA00022908"/>
    </source>
</evidence>
<comment type="similarity">
    <text evidence="1">Belongs to the 'phage' integrase family.</text>
</comment>
<feature type="domain" description="Tyr recombinase" evidence="6">
    <location>
        <begin position="317"/>
        <end position="514"/>
    </location>
</feature>
<dbReference type="SUPFAM" id="SSF56349">
    <property type="entry name" value="DNA breaking-rejoining enzymes"/>
    <property type="match status" value="1"/>
</dbReference>
<evidence type="ECO:0000259" key="7">
    <source>
        <dbReference type="PROSITE" id="PS51900"/>
    </source>
</evidence>
<reference evidence="8" key="1">
    <citation type="journal article" date="2014" name="Int. J. Syst. Evol. Microbiol.">
        <title>Complete genome sequence of Corynebacterium casei LMG S-19264T (=DSM 44701T), isolated from a smear-ripened cheese.</title>
        <authorList>
            <consortium name="US DOE Joint Genome Institute (JGI-PGF)"/>
            <person name="Walter F."/>
            <person name="Albersmeier A."/>
            <person name="Kalinowski J."/>
            <person name="Ruckert C."/>
        </authorList>
    </citation>
    <scope>NUCLEOTIDE SEQUENCE</scope>
    <source>
        <strain evidence="8">VKM B-1606</strain>
    </source>
</reference>
<evidence type="ECO:0000256" key="3">
    <source>
        <dbReference type="ARBA" id="ARBA00023125"/>
    </source>
</evidence>
<dbReference type="AlphaFoldDB" id="A0A9W6IV36"/>
<proteinExistence type="inferred from homology"/>
<dbReference type="InterPro" id="IPR050090">
    <property type="entry name" value="Tyrosine_recombinase_XerCD"/>
</dbReference>
<gene>
    <name evidence="8" type="ORF">GCM10008170_21710</name>
</gene>
<comment type="caution">
    <text evidence="8">The sequence shown here is derived from an EMBL/GenBank/DDBJ whole genome shotgun (WGS) entry which is preliminary data.</text>
</comment>
<dbReference type="InterPro" id="IPR011010">
    <property type="entry name" value="DNA_brk_join_enz"/>
</dbReference>
<evidence type="ECO:0000256" key="4">
    <source>
        <dbReference type="ARBA" id="ARBA00023172"/>
    </source>
</evidence>
<reference evidence="8" key="2">
    <citation type="submission" date="2023-01" db="EMBL/GenBank/DDBJ databases">
        <authorList>
            <person name="Sun Q."/>
            <person name="Evtushenko L."/>
        </authorList>
    </citation>
    <scope>NUCLEOTIDE SEQUENCE</scope>
    <source>
        <strain evidence="8">VKM B-1606</strain>
    </source>
</reference>
<keyword evidence="2" id="KW-0229">DNA integration</keyword>
<dbReference type="InterPro" id="IPR002104">
    <property type="entry name" value="Integrase_catalytic"/>
</dbReference>
<evidence type="ECO:0000259" key="6">
    <source>
        <dbReference type="PROSITE" id="PS51898"/>
    </source>
</evidence>
<evidence type="ECO:0000313" key="8">
    <source>
        <dbReference type="EMBL" id="GLK56152.1"/>
    </source>
</evidence>
<dbReference type="PROSITE" id="PS51898">
    <property type="entry name" value="TYR_RECOMBINASE"/>
    <property type="match status" value="1"/>
</dbReference>
<accession>A0A9W6IV36</accession>
<dbReference type="Gene3D" id="1.10.150.130">
    <property type="match status" value="1"/>
</dbReference>
<dbReference type="InterPro" id="IPR046668">
    <property type="entry name" value="DUF6538"/>
</dbReference>
<dbReference type="InterPro" id="IPR010998">
    <property type="entry name" value="Integrase_recombinase_N"/>
</dbReference>
<dbReference type="Pfam" id="PF00589">
    <property type="entry name" value="Phage_integrase"/>
    <property type="match status" value="1"/>
</dbReference>
<dbReference type="GO" id="GO:0006310">
    <property type="term" value="P:DNA recombination"/>
    <property type="evidence" value="ECO:0007669"/>
    <property type="project" value="UniProtKB-KW"/>
</dbReference>
<dbReference type="InterPro" id="IPR044068">
    <property type="entry name" value="CB"/>
</dbReference>
<dbReference type="EMBL" id="BSFF01000002">
    <property type="protein sequence ID" value="GLK56152.1"/>
    <property type="molecule type" value="Genomic_DNA"/>
</dbReference>
<sequence length="520" mass="59168">MLHKRVRQGHEVADTRHLKQRRQTWYFVMRVPSDVVHTIGRREVVTSLQTRDLSVAKRVRWQHAADWTAKFEVARGQRQWTPAEIEAKAAAEFREHLRHLEDVQETRDNLGLFIELETERHHAGAFSDEAYALSRARMAAARARLEALDGRPSESPSTFGRNAIDRVTLRPIYEPAKTRGMGFREAADAFLAEAQRDKSAKLTAQTIGQYEATFRLFDDWAERPGLGSVSRSKAADFLAAASKLSPTWGRSPETKARTFAQIAEKFGGVEKGLSNRTLNRYATALSQVWKWAEKSGRFEGKNPWEGQSFREAQRRDTAKFPFKPDEMTKLLGSIPIRTARALTTDETLVWVCWIAAYSGMRLNEICDRRTADLREEQGVWVFDITGAKTEAGDRRVPVHSKLIELGLLEYAKHGDEWLFSALKPGGPDGKRSWYLSKRFTAYRRGLKVQRIDPKTGADRIDFHSFRRSVVACLENQHVPQSEVAQLVGHERKGITFSIYSVEGLKLPELAALVERISYAM</sequence>
<name>A0A9W6IV36_9HYPH</name>
<organism evidence="8 9">
    <name type="scientific">Methylopila capsulata</name>
    <dbReference type="NCBI Taxonomy" id="61654"/>
    <lineage>
        <taxon>Bacteria</taxon>
        <taxon>Pseudomonadati</taxon>
        <taxon>Pseudomonadota</taxon>
        <taxon>Alphaproteobacteria</taxon>
        <taxon>Hyphomicrobiales</taxon>
        <taxon>Methylopilaceae</taxon>
        <taxon>Methylopila</taxon>
    </lineage>
</organism>
<dbReference type="GO" id="GO:0015074">
    <property type="term" value="P:DNA integration"/>
    <property type="evidence" value="ECO:0007669"/>
    <property type="project" value="UniProtKB-KW"/>
</dbReference>
<protein>
    <submittedName>
        <fullName evidence="8">Uncharacterized protein</fullName>
    </submittedName>
</protein>
<dbReference type="Pfam" id="PF20172">
    <property type="entry name" value="DUF6538"/>
    <property type="match status" value="1"/>
</dbReference>
<keyword evidence="3 5" id="KW-0238">DNA-binding</keyword>
<evidence type="ECO:0000256" key="5">
    <source>
        <dbReference type="PROSITE-ProRule" id="PRU01248"/>
    </source>
</evidence>
<dbReference type="Gene3D" id="1.10.443.10">
    <property type="entry name" value="Intergrase catalytic core"/>
    <property type="match status" value="1"/>
</dbReference>
<dbReference type="PANTHER" id="PTHR30349">
    <property type="entry name" value="PHAGE INTEGRASE-RELATED"/>
    <property type="match status" value="1"/>
</dbReference>
<dbReference type="PROSITE" id="PS51900">
    <property type="entry name" value="CB"/>
    <property type="match status" value="1"/>
</dbReference>
<evidence type="ECO:0000256" key="1">
    <source>
        <dbReference type="ARBA" id="ARBA00008857"/>
    </source>
</evidence>
<dbReference type="InterPro" id="IPR013762">
    <property type="entry name" value="Integrase-like_cat_sf"/>
</dbReference>